<comment type="similarity">
    <text evidence="5">Belongs to the Rap family.</text>
</comment>
<dbReference type="EMBL" id="FUYH01000009">
    <property type="protein sequence ID" value="SKA89437.1"/>
    <property type="molecule type" value="Genomic_DNA"/>
</dbReference>
<keyword evidence="3" id="KW-0677">Repeat</keyword>
<dbReference type="AlphaFoldDB" id="A0A1T4XIU7"/>
<dbReference type="Gene3D" id="1.10.260.40">
    <property type="entry name" value="lambda repressor-like DNA-binding domains"/>
    <property type="match status" value="1"/>
</dbReference>
<dbReference type="GO" id="GO:0003677">
    <property type="term" value="F:DNA binding"/>
    <property type="evidence" value="ECO:0007669"/>
    <property type="project" value="InterPro"/>
</dbReference>
<dbReference type="SUPFAM" id="SSF47413">
    <property type="entry name" value="lambda repressor-like DNA-binding domains"/>
    <property type="match status" value="1"/>
</dbReference>
<reference evidence="9" key="1">
    <citation type="submission" date="2017-02" db="EMBL/GenBank/DDBJ databases">
        <authorList>
            <person name="Varghese N."/>
            <person name="Submissions S."/>
        </authorList>
    </citation>
    <scope>NUCLEOTIDE SEQUENCE [LARGE SCALE GENOMIC DNA]</scope>
    <source>
        <strain evidence="9">USBA 833</strain>
    </source>
</reference>
<evidence type="ECO:0000259" key="7">
    <source>
        <dbReference type="PROSITE" id="PS50943"/>
    </source>
</evidence>
<dbReference type="SMART" id="SM00028">
    <property type="entry name" value="TPR"/>
    <property type="match status" value="4"/>
</dbReference>
<dbReference type="SUPFAM" id="SSF81901">
    <property type="entry name" value="HCP-like"/>
    <property type="match status" value="1"/>
</dbReference>
<evidence type="ECO:0000313" key="9">
    <source>
        <dbReference type="Proteomes" id="UP000190105"/>
    </source>
</evidence>
<evidence type="ECO:0000313" key="8">
    <source>
        <dbReference type="EMBL" id="SKA89437.1"/>
    </source>
</evidence>
<dbReference type="CDD" id="cd00093">
    <property type="entry name" value="HTH_XRE"/>
    <property type="match status" value="1"/>
</dbReference>
<feature type="domain" description="HTH cro/C1-type" evidence="7">
    <location>
        <begin position="10"/>
        <end position="63"/>
    </location>
</feature>
<comment type="subcellular location">
    <subcellularLocation>
        <location evidence="1">Cytoplasm</location>
    </subcellularLocation>
</comment>
<dbReference type="SMART" id="SM00530">
    <property type="entry name" value="HTH_XRE"/>
    <property type="match status" value="1"/>
</dbReference>
<evidence type="ECO:0000256" key="5">
    <source>
        <dbReference type="ARBA" id="ARBA00038253"/>
    </source>
</evidence>
<dbReference type="PROSITE" id="PS50005">
    <property type="entry name" value="TPR"/>
    <property type="match status" value="1"/>
</dbReference>
<keyword evidence="4 6" id="KW-0802">TPR repeat</keyword>
<gene>
    <name evidence="8" type="ORF">SAMN05443428_109119</name>
</gene>
<keyword evidence="2" id="KW-0963">Cytoplasm</keyword>
<dbReference type="InterPro" id="IPR010982">
    <property type="entry name" value="Lambda_DNA-bd_dom_sf"/>
</dbReference>
<evidence type="ECO:0000256" key="3">
    <source>
        <dbReference type="ARBA" id="ARBA00022737"/>
    </source>
</evidence>
<evidence type="ECO:0000256" key="2">
    <source>
        <dbReference type="ARBA" id="ARBA00022490"/>
    </source>
</evidence>
<dbReference type="GO" id="GO:0005737">
    <property type="term" value="C:cytoplasm"/>
    <property type="evidence" value="ECO:0007669"/>
    <property type="project" value="UniProtKB-SubCell"/>
</dbReference>
<proteinExistence type="inferred from homology"/>
<dbReference type="STRING" id="1147123.SAMN05443428_109119"/>
<dbReference type="OrthoDB" id="2986817at2"/>
<dbReference type="Proteomes" id="UP000190105">
    <property type="component" value="Unassembled WGS sequence"/>
</dbReference>
<name>A0A1T4XIU7_9CLOT</name>
<evidence type="ECO:0000256" key="4">
    <source>
        <dbReference type="ARBA" id="ARBA00022803"/>
    </source>
</evidence>
<accession>A0A1T4XIU7</accession>
<evidence type="ECO:0000256" key="1">
    <source>
        <dbReference type="ARBA" id="ARBA00004496"/>
    </source>
</evidence>
<keyword evidence="9" id="KW-1185">Reference proteome</keyword>
<feature type="repeat" description="TPR" evidence="6">
    <location>
        <begin position="277"/>
        <end position="310"/>
    </location>
</feature>
<dbReference type="InterPro" id="IPR019734">
    <property type="entry name" value="TPR_rpt"/>
</dbReference>
<evidence type="ECO:0000256" key="6">
    <source>
        <dbReference type="PROSITE-ProRule" id="PRU00339"/>
    </source>
</evidence>
<dbReference type="PANTHER" id="PTHR46630:SF1">
    <property type="entry name" value="TETRATRICOPEPTIDE REPEAT PROTEIN 29"/>
    <property type="match status" value="1"/>
</dbReference>
<dbReference type="RefSeq" id="WP_078696537.1">
    <property type="nucleotide sequence ID" value="NZ_FUYH01000009.1"/>
</dbReference>
<dbReference type="InterPro" id="IPR051476">
    <property type="entry name" value="Bac_ResReg_Asp_Phosphatase"/>
</dbReference>
<dbReference type="InterPro" id="IPR011990">
    <property type="entry name" value="TPR-like_helical_dom_sf"/>
</dbReference>
<dbReference type="InterPro" id="IPR001387">
    <property type="entry name" value="Cro/C1-type_HTH"/>
</dbReference>
<dbReference type="PROSITE" id="PS50943">
    <property type="entry name" value="HTH_CROC1"/>
    <property type="match status" value="1"/>
</dbReference>
<dbReference type="SUPFAM" id="SSF48452">
    <property type="entry name" value="TPR-like"/>
    <property type="match status" value="1"/>
</dbReference>
<dbReference type="Gene3D" id="1.25.40.10">
    <property type="entry name" value="Tetratricopeptide repeat domain"/>
    <property type="match status" value="1"/>
</dbReference>
<sequence length="434" mass="50948">MEILTLGEKIKLKRKEKNMTLKELAGDRITAGQISLVESGKSNPSIDLLEYIAQRLDTDIEYFLESEEKQASNICEFYISIAESAINGENYIKAKETIDKGLHYAKEYNLSYYKGKFDMLLARLKEIKGEYEEAQQCCLAANSYFLKTDNVDDIVNSFILLGEITFKMDFIKGALNYFMQADSILNEYGYINDILKAKVYYYISLCYYYLNDMYQSIRFAMVAKDKLKMIEDKKEYANTLMLLSIAYGEKNNIKEAMKYAKEAKKIFNEIQYVREVADIENSLGVIFAKDNNFDESFEHLNKALKIKTELMDETYAETVFRICDNYLSLDETDKAMDIINNLFEKLKDNQIDYRIKCYEYMFKIYKNKGNIIKSEEILLNLVKYLETLNFKRQLADCYILLSRFYQEINEKDLSFNYMSKGIELYEELGIILHK</sequence>
<organism evidence="8 9">
    <name type="scientific">Caloramator quimbayensis</name>
    <dbReference type="NCBI Taxonomy" id="1147123"/>
    <lineage>
        <taxon>Bacteria</taxon>
        <taxon>Bacillati</taxon>
        <taxon>Bacillota</taxon>
        <taxon>Clostridia</taxon>
        <taxon>Eubacteriales</taxon>
        <taxon>Clostridiaceae</taxon>
        <taxon>Caloramator</taxon>
    </lineage>
</organism>
<dbReference type="PANTHER" id="PTHR46630">
    <property type="entry name" value="TETRATRICOPEPTIDE REPEAT PROTEIN 29"/>
    <property type="match status" value="1"/>
</dbReference>
<dbReference type="Pfam" id="PF01381">
    <property type="entry name" value="HTH_3"/>
    <property type="match status" value="1"/>
</dbReference>
<protein>
    <submittedName>
        <fullName evidence="8">Helix-turn-helix domain-containing protein</fullName>
    </submittedName>
</protein>